<evidence type="ECO:0000313" key="8">
    <source>
        <dbReference type="Proteomes" id="UP000279384"/>
    </source>
</evidence>
<feature type="binding site" evidence="4">
    <location>
        <position position="261"/>
    </location>
    <ligand>
        <name>NADP(+)</name>
        <dbReference type="ChEBI" id="CHEBI:58349"/>
    </ligand>
</feature>
<dbReference type="EMBL" id="RBID01000015">
    <property type="protein sequence ID" value="RKQ57887.1"/>
    <property type="molecule type" value="Genomic_DNA"/>
</dbReference>
<dbReference type="PANTHER" id="PTHR21089">
    <property type="entry name" value="SHIKIMATE DEHYDROGENASE"/>
    <property type="match status" value="1"/>
</dbReference>
<dbReference type="UniPathway" id="UPA00053">
    <property type="reaction ID" value="UER00087"/>
</dbReference>
<dbReference type="InterPro" id="IPR041121">
    <property type="entry name" value="SDH_C"/>
</dbReference>
<feature type="binding site" evidence="4">
    <location>
        <position position="82"/>
    </location>
    <ligand>
        <name>shikimate</name>
        <dbReference type="ChEBI" id="CHEBI:36208"/>
    </ligand>
</feature>
<organism evidence="7 8">
    <name type="scientific">Vogesella indigofera</name>
    <name type="common">Pseudomonas indigofera</name>
    <dbReference type="NCBI Taxonomy" id="45465"/>
    <lineage>
        <taxon>Bacteria</taxon>
        <taxon>Pseudomonadati</taxon>
        <taxon>Pseudomonadota</taxon>
        <taxon>Betaproteobacteria</taxon>
        <taxon>Neisseriales</taxon>
        <taxon>Chromobacteriaceae</taxon>
        <taxon>Vogesella</taxon>
    </lineage>
</organism>
<dbReference type="InterPro" id="IPR022893">
    <property type="entry name" value="Shikimate_DH_fam"/>
</dbReference>
<feature type="domain" description="SDH C-terminal" evidence="6">
    <location>
        <begin position="263"/>
        <end position="288"/>
    </location>
</feature>
<feature type="binding site" evidence="4">
    <location>
        <position position="122"/>
    </location>
    <ligand>
        <name>shikimate</name>
        <dbReference type="ChEBI" id="CHEBI:36208"/>
    </ligand>
</feature>
<dbReference type="InterPro" id="IPR036291">
    <property type="entry name" value="NAD(P)-bd_dom_sf"/>
</dbReference>
<feature type="binding site" evidence="4">
    <location>
        <position position="238"/>
    </location>
    <ligand>
        <name>NADP(+)</name>
        <dbReference type="ChEBI" id="CHEBI:58349"/>
    </ligand>
</feature>
<comment type="function">
    <text evidence="4">Involved in the biosynthesis of the chorismate, which leads to the biosynthesis of aromatic amino acids. Catalyzes the reversible NADPH linked reduction of 3-dehydroshikimate (DHSA) to yield shikimate (SA).</text>
</comment>
<reference evidence="7 8" key="1">
    <citation type="submission" date="2018-10" db="EMBL/GenBank/DDBJ databases">
        <title>Genomic Encyclopedia of Type Strains, Phase IV (KMG-IV): sequencing the most valuable type-strain genomes for metagenomic binning, comparative biology and taxonomic classification.</title>
        <authorList>
            <person name="Goeker M."/>
        </authorList>
    </citation>
    <scope>NUCLEOTIDE SEQUENCE [LARGE SCALE GENOMIC DNA]</scope>
    <source>
        <strain evidence="7 8">DSM 3303</strain>
    </source>
</reference>
<evidence type="ECO:0000256" key="3">
    <source>
        <dbReference type="ARBA" id="ARBA00023141"/>
    </source>
</evidence>
<dbReference type="InterPro" id="IPR046346">
    <property type="entry name" value="Aminoacid_DH-like_N_sf"/>
</dbReference>
<feature type="binding site" evidence="4">
    <location>
        <position position="107"/>
    </location>
    <ligand>
        <name>shikimate</name>
        <dbReference type="ChEBI" id="CHEBI:36208"/>
    </ligand>
</feature>
<keyword evidence="3 4" id="KW-0057">Aromatic amino acid biosynthesis</keyword>
<name>A0A495BAI2_VOGIN</name>
<dbReference type="AlphaFoldDB" id="A0A495BAI2"/>
<dbReference type="Pfam" id="PF18317">
    <property type="entry name" value="SDH_C"/>
    <property type="match status" value="1"/>
</dbReference>
<comment type="caution">
    <text evidence="7">The sequence shown here is derived from an EMBL/GenBank/DDBJ whole genome shotgun (WGS) entry which is preliminary data.</text>
</comment>
<feature type="domain" description="Shikimate dehydrogenase substrate binding N-terminal" evidence="5">
    <location>
        <begin position="22"/>
        <end position="109"/>
    </location>
</feature>
<sequence>MISEVSSFATEHGVPDKVLIGLIGADIQRSKSPYLHEQEAAELGFKLHYQLIDLSRIGKGVEALPELLSAAEACGFAGVNITHPCKQAVIPYLDQLSEDARQIGAVNTVVFRDGKRYGHNTDWSGFAEPFRRHFAADDLQRVVLLGGGGAGSAVAHALLVAGTRELVIVDQDARRAATLAARLHGFFPDRQVTGSSDVGQAMPAASGLVHATPTGMDGHPGLPLPEALLHGDLWVAEVVYFPLETELLQLARQRGCRVLDGGGMAVWQAIGAFQLFTGRQPDTARMERHFRSMIAAQA</sequence>
<keyword evidence="2 4" id="KW-0560">Oxidoreductase</keyword>
<dbReference type="Gene3D" id="3.40.50.10860">
    <property type="entry name" value="Leucine Dehydrogenase, chain A, domain 1"/>
    <property type="match status" value="1"/>
</dbReference>
<comment type="pathway">
    <text evidence="1 4">Metabolic intermediate biosynthesis; chorismate biosynthesis; chorismate from D-erythrose 4-phosphate and phosphoenolpyruvate: step 4/7.</text>
</comment>
<feature type="binding site" evidence="4">
    <location>
        <position position="240"/>
    </location>
    <ligand>
        <name>shikimate</name>
        <dbReference type="ChEBI" id="CHEBI:36208"/>
    </ligand>
</feature>
<gene>
    <name evidence="4" type="primary">aroE</name>
    <name evidence="7" type="ORF">C8E02_2191</name>
</gene>
<keyword evidence="4" id="KW-0521">NADP</keyword>
<evidence type="ECO:0000313" key="7">
    <source>
        <dbReference type="EMBL" id="RKQ57887.1"/>
    </source>
</evidence>
<feature type="binding site" evidence="4">
    <location>
        <begin position="30"/>
        <end position="32"/>
    </location>
    <ligand>
        <name>shikimate</name>
        <dbReference type="ChEBI" id="CHEBI:36208"/>
    </ligand>
</feature>
<dbReference type="GO" id="GO:0009423">
    <property type="term" value="P:chorismate biosynthetic process"/>
    <property type="evidence" value="ECO:0007669"/>
    <property type="project" value="UniProtKB-UniRule"/>
</dbReference>
<keyword evidence="4" id="KW-0028">Amino-acid biosynthesis</keyword>
<dbReference type="NCBIfam" id="NF009201">
    <property type="entry name" value="PRK12549.1"/>
    <property type="match status" value="1"/>
</dbReference>
<dbReference type="GO" id="GO:0005829">
    <property type="term" value="C:cytosol"/>
    <property type="evidence" value="ECO:0007669"/>
    <property type="project" value="TreeGrafter"/>
</dbReference>
<dbReference type="GO" id="GO:0004764">
    <property type="term" value="F:shikimate 3-dehydrogenase (NADP+) activity"/>
    <property type="evidence" value="ECO:0007669"/>
    <property type="project" value="UniProtKB-UniRule"/>
</dbReference>
<evidence type="ECO:0000259" key="5">
    <source>
        <dbReference type="Pfam" id="PF08501"/>
    </source>
</evidence>
<dbReference type="EC" id="1.1.1.25" evidence="4"/>
<dbReference type="CDD" id="cd01065">
    <property type="entry name" value="NAD_bind_Shikimate_DH"/>
    <property type="match status" value="1"/>
</dbReference>
<dbReference type="GO" id="GO:0050661">
    <property type="term" value="F:NADP binding"/>
    <property type="evidence" value="ECO:0007669"/>
    <property type="project" value="TreeGrafter"/>
</dbReference>
<proteinExistence type="inferred from homology"/>
<dbReference type="Pfam" id="PF08501">
    <property type="entry name" value="Shikimate_dh_N"/>
    <property type="match status" value="1"/>
</dbReference>
<evidence type="ECO:0000256" key="2">
    <source>
        <dbReference type="ARBA" id="ARBA00023002"/>
    </source>
</evidence>
<accession>A0A495BAI2</accession>
<dbReference type="GO" id="GO:0019632">
    <property type="term" value="P:shikimate metabolic process"/>
    <property type="evidence" value="ECO:0007669"/>
    <property type="project" value="TreeGrafter"/>
</dbReference>
<dbReference type="SUPFAM" id="SSF51735">
    <property type="entry name" value="NAD(P)-binding Rossmann-fold domains"/>
    <property type="match status" value="1"/>
</dbReference>
<comment type="similarity">
    <text evidence="4">Belongs to the shikimate dehydrogenase family.</text>
</comment>
<feature type="active site" description="Proton acceptor" evidence="4">
    <location>
        <position position="86"/>
    </location>
</feature>
<feature type="binding site" evidence="4">
    <location>
        <begin position="146"/>
        <end position="150"/>
    </location>
    <ligand>
        <name>NADP(+)</name>
        <dbReference type="ChEBI" id="CHEBI:58349"/>
    </ligand>
</feature>
<dbReference type="SUPFAM" id="SSF53223">
    <property type="entry name" value="Aminoacid dehydrogenase-like, N-terminal domain"/>
    <property type="match status" value="1"/>
</dbReference>
<comment type="catalytic activity">
    <reaction evidence="4">
        <text>shikimate + NADP(+) = 3-dehydroshikimate + NADPH + H(+)</text>
        <dbReference type="Rhea" id="RHEA:17737"/>
        <dbReference type="ChEBI" id="CHEBI:15378"/>
        <dbReference type="ChEBI" id="CHEBI:16630"/>
        <dbReference type="ChEBI" id="CHEBI:36208"/>
        <dbReference type="ChEBI" id="CHEBI:57783"/>
        <dbReference type="ChEBI" id="CHEBI:58349"/>
        <dbReference type="EC" id="1.1.1.25"/>
    </reaction>
</comment>
<dbReference type="InterPro" id="IPR013708">
    <property type="entry name" value="Shikimate_DH-bd_N"/>
</dbReference>
<dbReference type="RefSeq" id="WP_120810771.1">
    <property type="nucleotide sequence ID" value="NZ_RBID01000015.1"/>
</dbReference>
<dbReference type="Proteomes" id="UP000279384">
    <property type="component" value="Unassembled WGS sequence"/>
</dbReference>
<dbReference type="GO" id="GO:0009073">
    <property type="term" value="P:aromatic amino acid family biosynthetic process"/>
    <property type="evidence" value="ECO:0007669"/>
    <property type="project" value="UniProtKB-KW"/>
</dbReference>
<dbReference type="GO" id="GO:0008652">
    <property type="term" value="P:amino acid biosynthetic process"/>
    <property type="evidence" value="ECO:0007669"/>
    <property type="project" value="UniProtKB-KW"/>
</dbReference>
<comment type="caution">
    <text evidence="4">Lacks conserved residue(s) required for the propagation of feature annotation.</text>
</comment>
<protein>
    <recommendedName>
        <fullName evidence="4">Shikimate dehydrogenase (NADP(+))</fullName>
        <shortName evidence="4">SDH</shortName>
        <ecNumber evidence="4">1.1.1.25</ecNumber>
    </recommendedName>
</protein>
<feature type="binding site" evidence="4">
    <location>
        <position position="98"/>
    </location>
    <ligand>
        <name>NADP(+)</name>
        <dbReference type="ChEBI" id="CHEBI:58349"/>
    </ligand>
</feature>
<comment type="subunit">
    <text evidence="4">Homodimer.</text>
</comment>
<evidence type="ECO:0000259" key="6">
    <source>
        <dbReference type="Pfam" id="PF18317"/>
    </source>
</evidence>
<evidence type="ECO:0000256" key="4">
    <source>
        <dbReference type="HAMAP-Rule" id="MF_00222"/>
    </source>
</evidence>
<dbReference type="NCBIfam" id="NF001319">
    <property type="entry name" value="PRK00258.3-3"/>
    <property type="match status" value="1"/>
</dbReference>
<dbReference type="HAMAP" id="MF_00222">
    <property type="entry name" value="Shikimate_DH_AroE"/>
    <property type="match status" value="1"/>
</dbReference>
<evidence type="ECO:0000256" key="1">
    <source>
        <dbReference type="ARBA" id="ARBA00004871"/>
    </source>
</evidence>
<dbReference type="Gene3D" id="3.40.50.720">
    <property type="entry name" value="NAD(P)-binding Rossmann-like Domain"/>
    <property type="match status" value="1"/>
</dbReference>
<dbReference type="PANTHER" id="PTHR21089:SF1">
    <property type="entry name" value="BIFUNCTIONAL 3-DEHYDROQUINATE DEHYDRATASE_SHIKIMATE DEHYDROGENASE, CHLOROPLASTIC"/>
    <property type="match status" value="1"/>
</dbReference>
<feature type="binding site" evidence="4">
    <location>
        <position position="268"/>
    </location>
    <ligand>
        <name>shikimate</name>
        <dbReference type="ChEBI" id="CHEBI:36208"/>
    </ligand>
</feature>